<proteinExistence type="predicted"/>
<feature type="coiled-coil region" evidence="1">
    <location>
        <begin position="198"/>
        <end position="471"/>
    </location>
</feature>
<keyword evidence="1" id="KW-0175">Coiled coil</keyword>
<evidence type="ECO:0000256" key="2">
    <source>
        <dbReference type="SAM" id="MobiDB-lite"/>
    </source>
</evidence>
<dbReference type="Proteomes" id="UP000237271">
    <property type="component" value="Unassembled WGS sequence"/>
</dbReference>
<dbReference type="OrthoDB" id="67805at2759"/>
<sequence length="869" mass="100016">MPSVHPIDTLSKKLRQQAMELTHVYEELEKQKLQIDTYKQQNQDQKRQLEKLREQRRKSTDGSSKAPTDSRVGALEQKKRAAQMMIGTPSTGASLGQKRGELDRKLKEAEREKKKYELAAKRIEKALVELQVFQNDRMEKLLLPEGHPNHSANVNTVSNDFQAVVNEQRAYIRVLEEAVHLKATDFEVTGHEELLIVLAELRHTIYEQEKDVEEKSRQLSSLQEQLEQEKQQHLATKDILSTTENHQKDIAKRFQEQESALRAKISEAELQVEERNQRLNQLQDASADALRTQEGLQNRLVATTKTLNLTESKLQDATRDIKGLHEKLDETTTKYDEEKQRNKCLHEECTKKQEHLDEINAFQEELLGSVDKYVSKVKKSRDKVERLEVELQSYKEKELLAQKQAEDAKRSSDERVSTLQVKVDTAECRMQQLQAQCKEWEQEKHCLQNTLADVQQNLRRQIEERSEMQQEITTKAKKYSQMEEVVAELEAALSTALAMMLEKESFQQITIEDKEGSSDADEHAFLLDPFVFQDLGSSCAILDSTAKMCQDEMEKRYDEIRDYRQQLAECMTDIEAYVMQVTTLDEKLHNAQAECKSYHALEQHVVNQEKALETKQLQICDLSVENDRLIAVEKAYSLEVATNERYSKRLEDQQAMMKEQREHVDELECALEDAAIFAEQQNDCNQQLTAKLAELKVSQKEQTEQNKTLEGLNSTFSSRFVELAKQFATFLRPVAATDRSLQNHLKTFDVEIQTGDVLRLLQLFPALLEEYITLDTCNSKQHPPTDAQRRLGKSTISTKKPQCLVEWSTEKSLNHEMATPARQISPKISSPAIPSQVAVSKIPVLAEKEEAQLAEQLELIRGAFQSYKQ</sequence>
<comment type="caution">
    <text evidence="3">The sequence shown here is derived from an EMBL/GenBank/DDBJ whole genome shotgun (WGS) entry which is preliminary data.</text>
</comment>
<dbReference type="AlphaFoldDB" id="A0A2P4X7D1"/>
<accession>A0A2P4X7D1</accession>
<dbReference type="EMBL" id="NCKW01015975">
    <property type="protein sequence ID" value="POM61467.1"/>
    <property type="molecule type" value="Genomic_DNA"/>
</dbReference>
<evidence type="ECO:0000256" key="1">
    <source>
        <dbReference type="SAM" id="Coils"/>
    </source>
</evidence>
<name>A0A2P4X7D1_9STRA</name>
<feature type="compositionally biased region" description="Basic and acidic residues" evidence="2">
    <location>
        <begin position="44"/>
        <end position="60"/>
    </location>
</feature>
<keyword evidence="4" id="KW-1185">Reference proteome</keyword>
<feature type="coiled-coil region" evidence="1">
    <location>
        <begin position="92"/>
        <end position="129"/>
    </location>
</feature>
<reference evidence="3 4" key="1">
    <citation type="journal article" date="2017" name="Genome Biol. Evol.">
        <title>Phytophthora megakarya and P. palmivora, closely related causal agents of cacao black pod rot, underwent increases in genome sizes and gene numbers by different mechanisms.</title>
        <authorList>
            <person name="Ali S.S."/>
            <person name="Shao J."/>
            <person name="Lary D.J."/>
            <person name="Kronmiller B."/>
            <person name="Shen D."/>
            <person name="Strem M.D."/>
            <person name="Amoako-Attah I."/>
            <person name="Akrofi A.Y."/>
            <person name="Begoude B.A."/>
            <person name="Ten Hoopen G.M."/>
            <person name="Coulibaly K."/>
            <person name="Kebe B.I."/>
            <person name="Melnick R.L."/>
            <person name="Guiltinan M.J."/>
            <person name="Tyler B.M."/>
            <person name="Meinhardt L.W."/>
            <person name="Bailey B.A."/>
        </authorList>
    </citation>
    <scope>NUCLEOTIDE SEQUENCE [LARGE SCALE GENOMIC DNA]</scope>
    <source>
        <strain evidence="4">sbr112.9</strain>
    </source>
</reference>
<protein>
    <submittedName>
        <fullName evidence="3">Myosin heavy chain</fullName>
    </submittedName>
</protein>
<feature type="region of interest" description="Disordered" evidence="2">
    <location>
        <begin position="36"/>
        <end position="79"/>
    </location>
</feature>
<organism evidence="3 4">
    <name type="scientific">Phytophthora palmivora</name>
    <dbReference type="NCBI Taxonomy" id="4796"/>
    <lineage>
        <taxon>Eukaryota</taxon>
        <taxon>Sar</taxon>
        <taxon>Stramenopiles</taxon>
        <taxon>Oomycota</taxon>
        <taxon>Peronosporomycetes</taxon>
        <taxon>Peronosporales</taxon>
        <taxon>Peronosporaceae</taxon>
        <taxon>Phytophthora</taxon>
    </lineage>
</organism>
<evidence type="ECO:0000313" key="3">
    <source>
        <dbReference type="EMBL" id="POM61467.1"/>
    </source>
</evidence>
<feature type="coiled-coil region" evidence="1">
    <location>
        <begin position="643"/>
        <end position="705"/>
    </location>
</feature>
<evidence type="ECO:0000313" key="4">
    <source>
        <dbReference type="Proteomes" id="UP000237271"/>
    </source>
</evidence>
<gene>
    <name evidence="3" type="ORF">PHPALM_29508</name>
</gene>
<dbReference type="Gene3D" id="1.10.287.2610">
    <property type="match status" value="1"/>
</dbReference>